<reference evidence="1 2" key="2">
    <citation type="submission" date="2019-05" db="EMBL/GenBank/DDBJ databases">
        <title>Glycomyces buryatensis sp. nov.</title>
        <authorList>
            <person name="Nikitina E."/>
        </authorList>
    </citation>
    <scope>NUCLEOTIDE SEQUENCE [LARGE SCALE GENOMIC DNA]</scope>
    <source>
        <strain evidence="1 2">18</strain>
    </source>
</reference>
<organism evidence="1 2">
    <name type="scientific">Glycomyces buryatensis</name>
    <dbReference type="NCBI Taxonomy" id="2570927"/>
    <lineage>
        <taxon>Bacteria</taxon>
        <taxon>Bacillati</taxon>
        <taxon>Actinomycetota</taxon>
        <taxon>Actinomycetes</taxon>
        <taxon>Glycomycetales</taxon>
        <taxon>Glycomycetaceae</taxon>
        <taxon>Glycomyces</taxon>
    </lineage>
</organism>
<sequence>MADRPEFSRVPNVHYVEGENADAVVYGPGGPADIHLAEVFKTHGLEGNGYDWESAVHAALIERESLLERFAFASESGMFCAYGTDRQALGEVAATLERLLAQPASLVDALHSAAEHHLLN</sequence>
<gene>
    <name evidence="1" type="ORF">FAB82_05905</name>
</gene>
<accession>A0A4S8QM61</accession>
<dbReference type="Pfam" id="PF15595">
    <property type="entry name" value="Imm51"/>
    <property type="match status" value="1"/>
</dbReference>
<dbReference type="RefSeq" id="WP_136533622.1">
    <property type="nucleotide sequence ID" value="NZ_STGY01000022.1"/>
</dbReference>
<keyword evidence="2" id="KW-1185">Reference proteome</keyword>
<reference evidence="2" key="1">
    <citation type="submission" date="2019-04" db="EMBL/GenBank/DDBJ databases">
        <title>Nocardioides xinjiangensis sp. nov.</title>
        <authorList>
            <person name="Liu S."/>
        </authorList>
    </citation>
    <scope>NUCLEOTIDE SEQUENCE [LARGE SCALE GENOMIC DNA]</scope>
    <source>
        <strain evidence="2">18</strain>
    </source>
</reference>
<dbReference type="InterPro" id="IPR028956">
    <property type="entry name" value="Imm51"/>
</dbReference>
<dbReference type="OrthoDB" id="8657476at2"/>
<evidence type="ECO:0000313" key="2">
    <source>
        <dbReference type="Proteomes" id="UP000308760"/>
    </source>
</evidence>
<name>A0A4S8QM61_9ACTN</name>
<dbReference type="AlphaFoldDB" id="A0A4S8QM61"/>
<evidence type="ECO:0000313" key="1">
    <source>
        <dbReference type="EMBL" id="THV42499.1"/>
    </source>
</evidence>
<proteinExistence type="predicted"/>
<dbReference type="Proteomes" id="UP000308760">
    <property type="component" value="Unassembled WGS sequence"/>
</dbReference>
<comment type="caution">
    <text evidence="1">The sequence shown here is derived from an EMBL/GenBank/DDBJ whole genome shotgun (WGS) entry which is preliminary data.</text>
</comment>
<dbReference type="EMBL" id="STGY01000022">
    <property type="protein sequence ID" value="THV42499.1"/>
    <property type="molecule type" value="Genomic_DNA"/>
</dbReference>
<protein>
    <submittedName>
        <fullName evidence="1">Uncharacterized protein</fullName>
    </submittedName>
</protein>